<organism evidence="1 2">
    <name type="scientific">Gemmobacter caeni</name>
    <dbReference type="NCBI Taxonomy" id="589035"/>
    <lineage>
        <taxon>Bacteria</taxon>
        <taxon>Pseudomonadati</taxon>
        <taxon>Pseudomonadota</taxon>
        <taxon>Alphaproteobacteria</taxon>
        <taxon>Rhodobacterales</taxon>
        <taxon>Paracoccaceae</taxon>
        <taxon>Gemmobacter</taxon>
    </lineage>
</organism>
<dbReference type="GO" id="GO:0046653">
    <property type="term" value="P:tetrahydrofolate metabolic process"/>
    <property type="evidence" value="ECO:0007669"/>
    <property type="project" value="InterPro"/>
</dbReference>
<proteinExistence type="predicted"/>
<accession>A0A2T6B019</accession>
<comment type="caution">
    <text evidence="1">The sequence shown here is derived from an EMBL/GenBank/DDBJ whole genome shotgun (WGS) entry which is preliminary data.</text>
</comment>
<dbReference type="OrthoDB" id="5420070at2"/>
<dbReference type="RefSeq" id="WP_108129062.1">
    <property type="nucleotide sequence ID" value="NZ_QBKP01000007.1"/>
</dbReference>
<dbReference type="AlphaFoldDB" id="A0A2T6B019"/>
<gene>
    <name evidence="1" type="ORF">C8N34_10747</name>
</gene>
<dbReference type="InterPro" id="IPR006279">
    <property type="entry name" value="SoxD"/>
</dbReference>
<dbReference type="Pfam" id="PF04267">
    <property type="entry name" value="SoxD"/>
    <property type="match status" value="1"/>
</dbReference>
<name>A0A2T6B019_9RHOB</name>
<evidence type="ECO:0000313" key="2">
    <source>
        <dbReference type="Proteomes" id="UP000244224"/>
    </source>
</evidence>
<keyword evidence="2" id="KW-1185">Reference proteome</keyword>
<reference evidence="1 2" key="1">
    <citation type="submission" date="2018-04" db="EMBL/GenBank/DDBJ databases">
        <title>Genomic Encyclopedia of Archaeal and Bacterial Type Strains, Phase II (KMG-II): from individual species to whole genera.</title>
        <authorList>
            <person name="Goeker M."/>
        </authorList>
    </citation>
    <scope>NUCLEOTIDE SEQUENCE [LARGE SCALE GENOMIC DNA]</scope>
    <source>
        <strain evidence="1 2">DSM 21823</strain>
    </source>
</reference>
<dbReference type="Gene3D" id="3.30.2270.10">
    <property type="entry name" value="Folate-binding superfamily"/>
    <property type="match status" value="1"/>
</dbReference>
<evidence type="ECO:0000313" key="1">
    <source>
        <dbReference type="EMBL" id="PTX49400.1"/>
    </source>
</evidence>
<dbReference type="GO" id="GO:0008115">
    <property type="term" value="F:sarcosine oxidase activity"/>
    <property type="evidence" value="ECO:0007669"/>
    <property type="project" value="InterPro"/>
</dbReference>
<protein>
    <submittedName>
        <fullName evidence="1">Heterotetrameric sarcosine oxidase delta subunit</fullName>
    </submittedName>
</protein>
<dbReference type="Proteomes" id="UP000244224">
    <property type="component" value="Unassembled WGS sequence"/>
</dbReference>
<dbReference type="EMBL" id="QBKP01000007">
    <property type="protein sequence ID" value="PTX49400.1"/>
    <property type="molecule type" value="Genomic_DNA"/>
</dbReference>
<dbReference type="InterPro" id="IPR038561">
    <property type="entry name" value="SoxD_sf"/>
</dbReference>
<sequence>MQIFSCPFCGPRPEYEFHFGGDLGNHRPEGPEVSAEVWAQYLHFRNNPKGASEEIWLHMTCGEIFALQRDTLTMEAAPGQALTAAEGRP</sequence>